<dbReference type="SUPFAM" id="SSF47661">
    <property type="entry name" value="t-snare proteins"/>
    <property type="match status" value="1"/>
</dbReference>
<dbReference type="InterPro" id="IPR010989">
    <property type="entry name" value="SNARE"/>
</dbReference>
<feature type="compositionally biased region" description="Polar residues" evidence="1">
    <location>
        <begin position="157"/>
        <end position="166"/>
    </location>
</feature>
<comment type="caution">
    <text evidence="2">The sequence shown here is derived from an EMBL/GenBank/DDBJ whole genome shotgun (WGS) entry which is preliminary data.</text>
</comment>
<dbReference type="EMBL" id="JADCUA010000031">
    <property type="protein sequence ID" value="KAH9830471.1"/>
    <property type="molecule type" value="Genomic_DNA"/>
</dbReference>
<proteinExistence type="predicted"/>
<protein>
    <submittedName>
        <fullName evidence="2">Uncharacterized protein</fullName>
    </submittedName>
</protein>
<organism evidence="2 3">
    <name type="scientific">Rhodofomes roseus</name>
    <dbReference type="NCBI Taxonomy" id="34475"/>
    <lineage>
        <taxon>Eukaryota</taxon>
        <taxon>Fungi</taxon>
        <taxon>Dikarya</taxon>
        <taxon>Basidiomycota</taxon>
        <taxon>Agaricomycotina</taxon>
        <taxon>Agaricomycetes</taxon>
        <taxon>Polyporales</taxon>
        <taxon>Rhodofomes</taxon>
    </lineage>
</organism>
<gene>
    <name evidence="2" type="ORF">C8Q71DRAFT_785997</name>
</gene>
<feature type="region of interest" description="Disordered" evidence="1">
    <location>
        <begin position="157"/>
        <end position="188"/>
    </location>
</feature>
<name>A0ABQ8K1C5_9APHY</name>
<evidence type="ECO:0000313" key="2">
    <source>
        <dbReference type="EMBL" id="KAH9830471.1"/>
    </source>
</evidence>
<accession>A0ABQ8K1C5</accession>
<keyword evidence="3" id="KW-1185">Reference proteome</keyword>
<evidence type="ECO:0000256" key="1">
    <source>
        <dbReference type="SAM" id="MobiDB-lite"/>
    </source>
</evidence>
<sequence length="188" mass="21260">MLVPRRELQLPPKFQLSACASLRPSYSTTLTLRSYWVPLPRSFRLVFDTRLVLLSARLLLLAMALPDWNAMTQALEAIGEQIALIPNYVDEFKQQYPLQRDVMQQIEQMRQEIQQGHERQQAFQQQIQAQVAAMQQGLSAMQKGMAEMELRIQARTTNATRDNTPSLAYAPIPAGGVEPPNGPNESIP</sequence>
<dbReference type="GeneID" id="72005834"/>
<dbReference type="Proteomes" id="UP000814176">
    <property type="component" value="Unassembled WGS sequence"/>
</dbReference>
<reference evidence="2 3" key="1">
    <citation type="journal article" date="2021" name="Environ. Microbiol.">
        <title>Gene family expansions and transcriptome signatures uncover fungal adaptations to wood decay.</title>
        <authorList>
            <person name="Hage H."/>
            <person name="Miyauchi S."/>
            <person name="Viragh M."/>
            <person name="Drula E."/>
            <person name="Min B."/>
            <person name="Chaduli D."/>
            <person name="Navarro D."/>
            <person name="Favel A."/>
            <person name="Norest M."/>
            <person name="Lesage-Meessen L."/>
            <person name="Balint B."/>
            <person name="Merenyi Z."/>
            <person name="de Eugenio L."/>
            <person name="Morin E."/>
            <person name="Martinez A.T."/>
            <person name="Baldrian P."/>
            <person name="Stursova M."/>
            <person name="Martinez M.J."/>
            <person name="Novotny C."/>
            <person name="Magnuson J.K."/>
            <person name="Spatafora J.W."/>
            <person name="Maurice S."/>
            <person name="Pangilinan J."/>
            <person name="Andreopoulos W."/>
            <person name="LaButti K."/>
            <person name="Hundley H."/>
            <person name="Na H."/>
            <person name="Kuo A."/>
            <person name="Barry K."/>
            <person name="Lipzen A."/>
            <person name="Henrissat B."/>
            <person name="Riley R."/>
            <person name="Ahrendt S."/>
            <person name="Nagy L.G."/>
            <person name="Grigoriev I.V."/>
            <person name="Martin F."/>
            <person name="Rosso M.N."/>
        </authorList>
    </citation>
    <scope>NUCLEOTIDE SEQUENCE [LARGE SCALE GENOMIC DNA]</scope>
    <source>
        <strain evidence="2 3">CIRM-BRFM 1785</strain>
    </source>
</reference>
<evidence type="ECO:0000313" key="3">
    <source>
        <dbReference type="Proteomes" id="UP000814176"/>
    </source>
</evidence>
<dbReference type="RefSeq" id="XP_047773775.1">
    <property type="nucleotide sequence ID" value="XM_047925102.1"/>
</dbReference>